<organism evidence="1 2">
    <name type="scientific">Bacillus glycinifermentans</name>
    <dbReference type="NCBI Taxonomy" id="1664069"/>
    <lineage>
        <taxon>Bacteria</taxon>
        <taxon>Bacillati</taxon>
        <taxon>Bacillota</taxon>
        <taxon>Bacilli</taxon>
        <taxon>Bacillales</taxon>
        <taxon>Bacillaceae</taxon>
        <taxon>Bacillus</taxon>
    </lineage>
</organism>
<dbReference type="GeneID" id="82855018"/>
<name>A0AAJ3Z283_9BACI</name>
<gene>
    <name evidence="1" type="ORF">EQZ20_20285</name>
</gene>
<evidence type="ECO:0008006" key="3">
    <source>
        <dbReference type="Google" id="ProtNLM"/>
    </source>
</evidence>
<evidence type="ECO:0000313" key="2">
    <source>
        <dbReference type="Proteomes" id="UP000288675"/>
    </source>
</evidence>
<dbReference type="Proteomes" id="UP000288675">
    <property type="component" value="Chromosome"/>
</dbReference>
<dbReference type="NCBIfam" id="TIGR01725">
    <property type="entry name" value="phge_HK97_gp10"/>
    <property type="match status" value="1"/>
</dbReference>
<dbReference type="AlphaFoldDB" id="A0AAJ3Z283"/>
<evidence type="ECO:0000313" key="1">
    <source>
        <dbReference type="EMBL" id="QAT66984.1"/>
    </source>
</evidence>
<dbReference type="Pfam" id="PF04883">
    <property type="entry name" value="HK97-gp10_like"/>
    <property type="match status" value="1"/>
</dbReference>
<protein>
    <recommendedName>
        <fullName evidence="3">HK97 gp10 family phage protein</fullName>
    </recommendedName>
</protein>
<dbReference type="InterPro" id="IPR010064">
    <property type="entry name" value="HK97-gp10_tail"/>
</dbReference>
<dbReference type="RefSeq" id="WP_052948491.1">
    <property type="nucleotide sequence ID" value="NZ_CP035232.1"/>
</dbReference>
<dbReference type="EMBL" id="CP035232">
    <property type="protein sequence ID" value="QAT66984.1"/>
    <property type="molecule type" value="Genomic_DNA"/>
</dbReference>
<sequence length="137" mass="15606">MRIAVQVDGFDDALRRLERFGQDVEKRQVRALRAGGNVLRDGMRAEVPVSEIDHKHIKDDIKVRQTPKKDRPIPNAVSFDIGPGKETAWRAKFVHNGYVAKNGRFVRGNPFAVRAYRLKRVAINQAVMNEMRKGARS</sequence>
<accession>A0AAJ3Z283</accession>
<reference evidence="1 2" key="1">
    <citation type="submission" date="2019-01" db="EMBL/GenBank/DDBJ databases">
        <title>Genome sequence of Bacillus glycinifermentans SRCM103574.</title>
        <authorList>
            <person name="Kong H.-J."/>
            <person name="Jeong S.-Y."/>
            <person name="Jeong D.-Y."/>
        </authorList>
    </citation>
    <scope>NUCLEOTIDE SEQUENCE [LARGE SCALE GENOMIC DNA]</scope>
    <source>
        <strain evidence="1 2">SRCM103574</strain>
    </source>
</reference>
<proteinExistence type="predicted"/>